<protein>
    <submittedName>
        <fullName evidence="2">Uncharacterized protein</fullName>
    </submittedName>
</protein>
<proteinExistence type="predicted"/>
<keyword evidence="1" id="KW-0472">Membrane</keyword>
<dbReference type="EMBL" id="VSSQ01037180">
    <property type="protein sequence ID" value="MPM89807.1"/>
    <property type="molecule type" value="Genomic_DNA"/>
</dbReference>
<comment type="caution">
    <text evidence="2">The sequence shown here is derived from an EMBL/GenBank/DDBJ whole genome shotgun (WGS) entry which is preliminary data.</text>
</comment>
<dbReference type="AlphaFoldDB" id="A0A645DKL0"/>
<sequence>MGRIAHQRIQLLLNGLFALRPALFCELPSVHGHSSSGLTPSRHIFLIVGIIAAIFLKGKATGAFVGFGPKNALF</sequence>
<keyword evidence="1" id="KW-0812">Transmembrane</keyword>
<gene>
    <name evidence="2" type="ORF">SDC9_136922</name>
</gene>
<organism evidence="2">
    <name type="scientific">bioreactor metagenome</name>
    <dbReference type="NCBI Taxonomy" id="1076179"/>
    <lineage>
        <taxon>unclassified sequences</taxon>
        <taxon>metagenomes</taxon>
        <taxon>ecological metagenomes</taxon>
    </lineage>
</organism>
<evidence type="ECO:0000256" key="1">
    <source>
        <dbReference type="SAM" id="Phobius"/>
    </source>
</evidence>
<accession>A0A645DKL0</accession>
<reference evidence="2" key="1">
    <citation type="submission" date="2019-08" db="EMBL/GenBank/DDBJ databases">
        <authorList>
            <person name="Kucharzyk K."/>
            <person name="Murdoch R.W."/>
            <person name="Higgins S."/>
            <person name="Loffler F."/>
        </authorList>
    </citation>
    <scope>NUCLEOTIDE SEQUENCE</scope>
</reference>
<name>A0A645DKL0_9ZZZZ</name>
<feature type="transmembrane region" description="Helical" evidence="1">
    <location>
        <begin position="40"/>
        <end position="56"/>
    </location>
</feature>
<evidence type="ECO:0000313" key="2">
    <source>
        <dbReference type="EMBL" id="MPM89807.1"/>
    </source>
</evidence>
<keyword evidence="1" id="KW-1133">Transmembrane helix</keyword>